<proteinExistence type="inferred from homology"/>
<sequence length="484" mass="53007">MPRRRYIDPKASTTFKLVHRAQNDPLIHDATASSMVFAEKDAPQASKSSRKVKQRGDLEEEFGLSIRSNEGEAAQHGVFYDDTEYDYMQHMRDLGEGGGMFVEAGEYVVQKGRGKGKQKLEDALKDMDLGSETKSTAASAMSTASKASSLLPEEMLPSEFVRKTTYQDQQDVPDVLAGFQPDMDQRLREVLEALEDEAYVEDEEGFFEDLAADGEEMDQLEWETTPWEDEKVPELVPSRGVEEDDGWESDDTIKADEGSNKTTISLADIQALEVEPPADPVSTAPPDAPMNEDGDWMAEFSKFKGGTKPSKAHQASPSLPPSDIQSILTGTSGLPGYKRKKRKGAKTSSDTYSMTSSALHRTEGQTLLDERFDKIEEEYADDGYDADDTVSLASGATGITGISKMSGLSKMSATSTTSGVSCVSGRLDEPKSMRSDFGSIIDDFSNQYSKTGNSRRMKKGACQTGMQQLDEIRNGLGPARLKTT</sequence>
<dbReference type="OrthoDB" id="5852896at2759"/>
<feature type="region of interest" description="Disordered" evidence="2">
    <location>
        <begin position="448"/>
        <end position="484"/>
    </location>
</feature>
<evidence type="ECO:0000256" key="1">
    <source>
        <dbReference type="ARBA" id="ARBA00009078"/>
    </source>
</evidence>
<reference evidence="3" key="1">
    <citation type="journal article" date="2020" name="Stud. Mycol.">
        <title>101 Dothideomycetes genomes: a test case for predicting lifestyles and emergence of pathogens.</title>
        <authorList>
            <person name="Haridas S."/>
            <person name="Albert R."/>
            <person name="Binder M."/>
            <person name="Bloem J."/>
            <person name="Labutti K."/>
            <person name="Salamov A."/>
            <person name="Andreopoulos B."/>
            <person name="Baker S."/>
            <person name="Barry K."/>
            <person name="Bills G."/>
            <person name="Bluhm B."/>
            <person name="Cannon C."/>
            <person name="Castanera R."/>
            <person name="Culley D."/>
            <person name="Daum C."/>
            <person name="Ezra D."/>
            <person name="Gonzalez J."/>
            <person name="Henrissat B."/>
            <person name="Kuo A."/>
            <person name="Liang C."/>
            <person name="Lipzen A."/>
            <person name="Lutzoni F."/>
            <person name="Magnuson J."/>
            <person name="Mondo S."/>
            <person name="Nolan M."/>
            <person name="Ohm R."/>
            <person name="Pangilinan J."/>
            <person name="Park H.-J."/>
            <person name="Ramirez L."/>
            <person name="Alfaro M."/>
            <person name="Sun H."/>
            <person name="Tritt A."/>
            <person name="Yoshinaga Y."/>
            <person name="Zwiers L.-H."/>
            <person name="Turgeon B."/>
            <person name="Goodwin S."/>
            <person name="Spatafora J."/>
            <person name="Crous P."/>
            <person name="Grigoriev I."/>
        </authorList>
    </citation>
    <scope>NUCLEOTIDE SEQUENCE</scope>
    <source>
        <strain evidence="3">Tuck. ex Michener</strain>
    </source>
</reference>
<keyword evidence="4" id="KW-1185">Reference proteome</keyword>
<feature type="compositionally biased region" description="Polar residues" evidence="2">
    <location>
        <begin position="313"/>
        <end position="332"/>
    </location>
</feature>
<dbReference type="Pfam" id="PF04180">
    <property type="entry name" value="LTV"/>
    <property type="match status" value="1"/>
</dbReference>
<dbReference type="GO" id="GO:0005634">
    <property type="term" value="C:nucleus"/>
    <property type="evidence" value="ECO:0007669"/>
    <property type="project" value="TreeGrafter"/>
</dbReference>
<dbReference type="InterPro" id="IPR007307">
    <property type="entry name" value="Ltv1"/>
</dbReference>
<comment type="similarity">
    <text evidence="1">Belongs to the LTV1 family.</text>
</comment>
<accession>A0A6A6H1X4</accession>
<dbReference type="PANTHER" id="PTHR21531:SF0">
    <property type="entry name" value="PROTEIN LTV1 HOMOLOG"/>
    <property type="match status" value="1"/>
</dbReference>
<dbReference type="EMBL" id="ML991821">
    <property type="protein sequence ID" value="KAF2231871.1"/>
    <property type="molecule type" value="Genomic_DNA"/>
</dbReference>
<name>A0A6A6H1X4_VIRVR</name>
<dbReference type="GO" id="GO:0042274">
    <property type="term" value="P:ribosomal small subunit biogenesis"/>
    <property type="evidence" value="ECO:0007669"/>
    <property type="project" value="InterPro"/>
</dbReference>
<feature type="compositionally biased region" description="Polar residues" evidence="2">
    <location>
        <begin position="346"/>
        <end position="358"/>
    </location>
</feature>
<feature type="region of interest" description="Disordered" evidence="2">
    <location>
        <begin position="273"/>
        <end position="358"/>
    </location>
</feature>
<evidence type="ECO:0000256" key="2">
    <source>
        <dbReference type="SAM" id="MobiDB-lite"/>
    </source>
</evidence>
<evidence type="ECO:0000313" key="4">
    <source>
        <dbReference type="Proteomes" id="UP000800092"/>
    </source>
</evidence>
<gene>
    <name evidence="3" type="ORF">EV356DRAFT_489357</name>
</gene>
<organism evidence="3 4">
    <name type="scientific">Viridothelium virens</name>
    <name type="common">Speckled blister lichen</name>
    <name type="synonym">Trypethelium virens</name>
    <dbReference type="NCBI Taxonomy" id="1048519"/>
    <lineage>
        <taxon>Eukaryota</taxon>
        <taxon>Fungi</taxon>
        <taxon>Dikarya</taxon>
        <taxon>Ascomycota</taxon>
        <taxon>Pezizomycotina</taxon>
        <taxon>Dothideomycetes</taxon>
        <taxon>Dothideomycetes incertae sedis</taxon>
        <taxon>Trypetheliales</taxon>
        <taxon>Trypetheliaceae</taxon>
        <taxon>Viridothelium</taxon>
    </lineage>
</organism>
<evidence type="ECO:0000313" key="3">
    <source>
        <dbReference type="EMBL" id="KAF2231871.1"/>
    </source>
</evidence>
<dbReference type="GO" id="GO:0030688">
    <property type="term" value="C:preribosome, small subunit precursor"/>
    <property type="evidence" value="ECO:0007669"/>
    <property type="project" value="TreeGrafter"/>
</dbReference>
<dbReference type="AlphaFoldDB" id="A0A6A6H1X4"/>
<protein>
    <submittedName>
        <fullName evidence="3">Low temperature viability protein</fullName>
    </submittedName>
</protein>
<dbReference type="GO" id="GO:0005829">
    <property type="term" value="C:cytosol"/>
    <property type="evidence" value="ECO:0007669"/>
    <property type="project" value="TreeGrafter"/>
</dbReference>
<feature type="region of interest" description="Disordered" evidence="2">
    <location>
        <begin position="238"/>
        <end position="260"/>
    </location>
</feature>
<dbReference type="GO" id="GO:0000056">
    <property type="term" value="P:ribosomal small subunit export from nucleus"/>
    <property type="evidence" value="ECO:0007669"/>
    <property type="project" value="TreeGrafter"/>
</dbReference>
<dbReference type="Proteomes" id="UP000800092">
    <property type="component" value="Unassembled WGS sequence"/>
</dbReference>
<dbReference type="PANTHER" id="PTHR21531">
    <property type="entry name" value="LOW-TEMPERATURE VIABILITY PROTEIN LTV1-RELATED"/>
    <property type="match status" value="1"/>
</dbReference>